<keyword evidence="4" id="KW-0408">Iron</keyword>
<proteinExistence type="predicted"/>
<dbReference type="InterPro" id="IPR013785">
    <property type="entry name" value="Aldolase_TIM"/>
</dbReference>
<dbReference type="SFLD" id="SFLDG01095">
    <property type="entry name" value="Uncharacterised_Radical_SAM_Su"/>
    <property type="match status" value="1"/>
</dbReference>
<evidence type="ECO:0000256" key="2">
    <source>
        <dbReference type="ARBA" id="ARBA00022691"/>
    </source>
</evidence>
<dbReference type="Proteomes" id="UP000183508">
    <property type="component" value="Unassembled WGS sequence"/>
</dbReference>
<organism evidence="7 8">
    <name type="scientific">Alicyclobacillus macrosporangiidus</name>
    <dbReference type="NCBI Taxonomy" id="392015"/>
    <lineage>
        <taxon>Bacteria</taxon>
        <taxon>Bacillati</taxon>
        <taxon>Bacillota</taxon>
        <taxon>Bacilli</taxon>
        <taxon>Bacillales</taxon>
        <taxon>Alicyclobacillaceae</taxon>
        <taxon>Alicyclobacillus</taxon>
    </lineage>
</organism>
<gene>
    <name evidence="7" type="ORF">SAMN05421543_10577</name>
</gene>
<dbReference type="CDD" id="cd01335">
    <property type="entry name" value="Radical_SAM"/>
    <property type="match status" value="1"/>
</dbReference>
<dbReference type="GO" id="GO:0051536">
    <property type="term" value="F:iron-sulfur cluster binding"/>
    <property type="evidence" value="ECO:0007669"/>
    <property type="project" value="UniProtKB-KW"/>
</dbReference>
<evidence type="ECO:0000256" key="5">
    <source>
        <dbReference type="ARBA" id="ARBA00023014"/>
    </source>
</evidence>
<dbReference type="InterPro" id="IPR051198">
    <property type="entry name" value="BchE-like"/>
</dbReference>
<evidence type="ECO:0000259" key="6">
    <source>
        <dbReference type="PROSITE" id="PS51918"/>
    </source>
</evidence>
<dbReference type="Pfam" id="PF04055">
    <property type="entry name" value="Radical_SAM"/>
    <property type="match status" value="1"/>
</dbReference>
<feature type="domain" description="Radical SAM core" evidence="6">
    <location>
        <begin position="132"/>
        <end position="376"/>
    </location>
</feature>
<keyword evidence="5" id="KW-0411">Iron-sulfur</keyword>
<evidence type="ECO:0000313" key="7">
    <source>
        <dbReference type="EMBL" id="SFU63601.1"/>
    </source>
</evidence>
<dbReference type="SMART" id="SM00729">
    <property type="entry name" value="Elp3"/>
    <property type="match status" value="1"/>
</dbReference>
<dbReference type="eggNOG" id="COG1032">
    <property type="taxonomic scope" value="Bacteria"/>
</dbReference>
<dbReference type="PANTHER" id="PTHR43409:SF4">
    <property type="entry name" value="RADICAL SAM SUPERFAMILY PROTEIN"/>
    <property type="match status" value="1"/>
</dbReference>
<keyword evidence="2" id="KW-0949">S-adenosyl-L-methionine</keyword>
<dbReference type="SUPFAM" id="SSF102114">
    <property type="entry name" value="Radical SAM enzymes"/>
    <property type="match status" value="1"/>
</dbReference>
<evidence type="ECO:0000256" key="1">
    <source>
        <dbReference type="ARBA" id="ARBA00001966"/>
    </source>
</evidence>
<sequence>MPELARPRAQESRHGLRVTAGSSVTVFDRTGRFLWLSDGKTVIRRGLDNRFVRVDAHPSAHPVDRQYRRLTETEAQSTVEAAYENARRALANELEPTRSRWQERLASWTWDRLAEDGPRFRAVYRPVSILPPDAYRTVVVQIAEGCSYNRCLFCDFYRDRPFHIKNQEELDRHLREIRAFFGERLMDRTGVFLGDGNALVIPTRRILSGIEQIRSHLGDWVEASGEWSTFMDTFHSDTKDVEELAAVRRAGLSTVYIGLESGDDELRAFLDKPGKAAEAIRVIERCKEAGMRVGVILLVGAGGHRFADQHLEHTAETLAALPLTEGDVVYLSPFVDPPHPAYRERLLAAGSASMTRDELKAELNRWMRTLSFVKPAKVTFYNIQEHLY</sequence>
<keyword evidence="3" id="KW-0479">Metal-binding</keyword>
<name>A0A1I7HSD7_9BACL</name>
<dbReference type="AlphaFoldDB" id="A0A1I7HSD7"/>
<dbReference type="GO" id="GO:0003824">
    <property type="term" value="F:catalytic activity"/>
    <property type="evidence" value="ECO:0007669"/>
    <property type="project" value="InterPro"/>
</dbReference>
<dbReference type="PANTHER" id="PTHR43409">
    <property type="entry name" value="ANAEROBIC MAGNESIUM-PROTOPORPHYRIN IX MONOMETHYL ESTER CYCLASE-RELATED"/>
    <property type="match status" value="1"/>
</dbReference>
<dbReference type="STRING" id="392015.SAMN05421543_10577"/>
<evidence type="ECO:0000313" key="8">
    <source>
        <dbReference type="Proteomes" id="UP000183508"/>
    </source>
</evidence>
<comment type="cofactor">
    <cofactor evidence="1">
        <name>[4Fe-4S] cluster</name>
        <dbReference type="ChEBI" id="CHEBI:49883"/>
    </cofactor>
</comment>
<evidence type="ECO:0000256" key="4">
    <source>
        <dbReference type="ARBA" id="ARBA00023004"/>
    </source>
</evidence>
<dbReference type="InterPro" id="IPR058240">
    <property type="entry name" value="rSAM_sf"/>
</dbReference>
<dbReference type="InterPro" id="IPR006638">
    <property type="entry name" value="Elp3/MiaA/NifB-like_rSAM"/>
</dbReference>
<dbReference type="RefSeq" id="WP_175511460.1">
    <property type="nucleotide sequence ID" value="NZ_FPBV01000005.1"/>
</dbReference>
<dbReference type="SFLD" id="SFLDS00029">
    <property type="entry name" value="Radical_SAM"/>
    <property type="match status" value="1"/>
</dbReference>
<dbReference type="EMBL" id="FPBV01000005">
    <property type="protein sequence ID" value="SFU63601.1"/>
    <property type="molecule type" value="Genomic_DNA"/>
</dbReference>
<evidence type="ECO:0000256" key="3">
    <source>
        <dbReference type="ARBA" id="ARBA00022723"/>
    </source>
</evidence>
<accession>A0A1I7HSD7</accession>
<reference evidence="8" key="1">
    <citation type="submission" date="2016-10" db="EMBL/GenBank/DDBJ databases">
        <authorList>
            <person name="Varghese N."/>
        </authorList>
    </citation>
    <scope>NUCLEOTIDE SEQUENCE [LARGE SCALE GENOMIC DNA]</scope>
    <source>
        <strain evidence="8">DSM 17980</strain>
    </source>
</reference>
<keyword evidence="8" id="KW-1185">Reference proteome</keyword>
<dbReference type="PROSITE" id="PS51918">
    <property type="entry name" value="RADICAL_SAM"/>
    <property type="match status" value="1"/>
</dbReference>
<protein>
    <submittedName>
        <fullName evidence="7">Radical SAM superfamily protein</fullName>
    </submittedName>
</protein>
<dbReference type="InterPro" id="IPR007197">
    <property type="entry name" value="rSAM"/>
</dbReference>
<dbReference type="SFLD" id="SFLDG01082">
    <property type="entry name" value="B12-binding_domain_containing"/>
    <property type="match status" value="1"/>
</dbReference>
<dbReference type="GO" id="GO:0046872">
    <property type="term" value="F:metal ion binding"/>
    <property type="evidence" value="ECO:0007669"/>
    <property type="project" value="UniProtKB-KW"/>
</dbReference>
<dbReference type="Gene3D" id="3.20.20.70">
    <property type="entry name" value="Aldolase class I"/>
    <property type="match status" value="1"/>
</dbReference>